<dbReference type="AlphaFoldDB" id="A0A147BCC1"/>
<dbReference type="GO" id="GO:0000978">
    <property type="term" value="F:RNA polymerase II cis-regulatory region sequence-specific DNA binding"/>
    <property type="evidence" value="ECO:0007669"/>
    <property type="project" value="TreeGrafter"/>
</dbReference>
<dbReference type="GO" id="GO:0008270">
    <property type="term" value="F:zinc ion binding"/>
    <property type="evidence" value="ECO:0007669"/>
    <property type="project" value="UniProtKB-KW"/>
</dbReference>
<keyword evidence="4 10" id="KW-0863">Zinc-finger</keyword>
<dbReference type="FunFam" id="3.30.160.60:FF:000446">
    <property type="entry name" value="Zinc finger protein"/>
    <property type="match status" value="1"/>
</dbReference>
<dbReference type="InterPro" id="IPR013087">
    <property type="entry name" value="Znf_C2H2_type"/>
</dbReference>
<evidence type="ECO:0000256" key="7">
    <source>
        <dbReference type="ARBA" id="ARBA00023125"/>
    </source>
</evidence>
<keyword evidence="6" id="KW-0805">Transcription regulation</keyword>
<dbReference type="SMART" id="SM00355">
    <property type="entry name" value="ZnF_C2H2"/>
    <property type="match status" value="4"/>
</dbReference>
<dbReference type="GO" id="GO:0005634">
    <property type="term" value="C:nucleus"/>
    <property type="evidence" value="ECO:0007669"/>
    <property type="project" value="UniProtKB-SubCell"/>
</dbReference>
<evidence type="ECO:0000256" key="5">
    <source>
        <dbReference type="ARBA" id="ARBA00022833"/>
    </source>
</evidence>
<dbReference type="FunFam" id="3.30.160.60:FF:000325">
    <property type="entry name" value="ZFP90 zinc finger protein"/>
    <property type="match status" value="1"/>
</dbReference>
<evidence type="ECO:0000256" key="8">
    <source>
        <dbReference type="ARBA" id="ARBA00023163"/>
    </source>
</evidence>
<evidence type="ECO:0000256" key="1">
    <source>
        <dbReference type="ARBA" id="ARBA00004123"/>
    </source>
</evidence>
<dbReference type="PANTHER" id="PTHR23226">
    <property type="entry name" value="ZINC FINGER AND SCAN DOMAIN-CONTAINING"/>
    <property type="match status" value="1"/>
</dbReference>
<sequence length="201" mass="22433">NVGAVVDCVEDLGDIFDNPLGQEDSNSQLHHQEPQACRLKTTYQCCFCPYTSTNRSQLILHEKIHTAGKKPFTCGHCQRSFHRSCDLNWHQRVHSAERPFICKSCHGRFFTVSQLVNHENTHGYERPYGCSLCGKRFLKSYALTLHLKAHTKRGTCGKAFTRSPPGKVVQGKGGREESSGTVPPEDMCTKSPVCSPLGPDE</sequence>
<evidence type="ECO:0000259" key="12">
    <source>
        <dbReference type="PROSITE" id="PS50157"/>
    </source>
</evidence>
<feature type="non-terminal residue" evidence="13">
    <location>
        <position position="1"/>
    </location>
</feature>
<reference evidence="13" key="1">
    <citation type="journal article" date="2018" name="PLoS Negl. Trop. Dis.">
        <title>Sialome diversity of ticks revealed by RNAseq of single tick salivary glands.</title>
        <authorList>
            <person name="Perner J."/>
            <person name="Kropackova S."/>
            <person name="Kopacek P."/>
            <person name="Ribeiro J.M."/>
        </authorList>
    </citation>
    <scope>NUCLEOTIDE SEQUENCE</scope>
    <source>
        <strain evidence="13">Siblings of single egg batch collected in Ceske Budejovice</strain>
        <tissue evidence="13">Salivary glands</tissue>
    </source>
</reference>
<feature type="domain" description="C2H2-type" evidence="12">
    <location>
        <begin position="72"/>
        <end position="99"/>
    </location>
</feature>
<keyword evidence="3" id="KW-0677">Repeat</keyword>
<accession>A0A147BCC1</accession>
<protein>
    <submittedName>
        <fullName evidence="13">Putative endothelial zinc finger protein induced by tumor necrosis factor alpha</fullName>
    </submittedName>
</protein>
<dbReference type="InterPro" id="IPR036236">
    <property type="entry name" value="Znf_C2H2_sf"/>
</dbReference>
<name>A0A147BCC1_IXORI</name>
<dbReference type="PROSITE" id="PS50157">
    <property type="entry name" value="ZINC_FINGER_C2H2_2"/>
    <property type="match status" value="4"/>
</dbReference>
<dbReference type="PROSITE" id="PS00028">
    <property type="entry name" value="ZINC_FINGER_C2H2_1"/>
    <property type="match status" value="3"/>
</dbReference>
<keyword evidence="5" id="KW-0862">Zinc</keyword>
<evidence type="ECO:0000256" key="11">
    <source>
        <dbReference type="SAM" id="MobiDB-lite"/>
    </source>
</evidence>
<evidence type="ECO:0000256" key="4">
    <source>
        <dbReference type="ARBA" id="ARBA00022771"/>
    </source>
</evidence>
<evidence type="ECO:0000256" key="9">
    <source>
        <dbReference type="ARBA" id="ARBA00023242"/>
    </source>
</evidence>
<feature type="domain" description="C2H2-type" evidence="12">
    <location>
        <begin position="43"/>
        <end position="70"/>
    </location>
</feature>
<evidence type="ECO:0000313" key="13">
    <source>
        <dbReference type="EMBL" id="JAR88426.1"/>
    </source>
</evidence>
<evidence type="ECO:0000256" key="6">
    <source>
        <dbReference type="ARBA" id="ARBA00023015"/>
    </source>
</evidence>
<keyword evidence="2" id="KW-0479">Metal-binding</keyword>
<dbReference type="SUPFAM" id="SSF57667">
    <property type="entry name" value="beta-beta-alpha zinc fingers"/>
    <property type="match status" value="2"/>
</dbReference>
<organism evidence="13">
    <name type="scientific">Ixodes ricinus</name>
    <name type="common">Common tick</name>
    <name type="synonym">Acarus ricinus</name>
    <dbReference type="NCBI Taxonomy" id="34613"/>
    <lineage>
        <taxon>Eukaryota</taxon>
        <taxon>Metazoa</taxon>
        <taxon>Ecdysozoa</taxon>
        <taxon>Arthropoda</taxon>
        <taxon>Chelicerata</taxon>
        <taxon>Arachnida</taxon>
        <taxon>Acari</taxon>
        <taxon>Parasitiformes</taxon>
        <taxon>Ixodida</taxon>
        <taxon>Ixodoidea</taxon>
        <taxon>Ixodidae</taxon>
        <taxon>Ixodinae</taxon>
        <taxon>Ixodes</taxon>
    </lineage>
</organism>
<dbReference type="GO" id="GO:0000981">
    <property type="term" value="F:DNA-binding transcription factor activity, RNA polymerase II-specific"/>
    <property type="evidence" value="ECO:0007669"/>
    <property type="project" value="TreeGrafter"/>
</dbReference>
<feature type="region of interest" description="Disordered" evidence="11">
    <location>
        <begin position="159"/>
        <end position="201"/>
    </location>
</feature>
<keyword evidence="8" id="KW-0804">Transcription</keyword>
<feature type="domain" description="C2H2-type" evidence="12">
    <location>
        <begin position="128"/>
        <end position="155"/>
    </location>
</feature>
<evidence type="ECO:0000256" key="10">
    <source>
        <dbReference type="PROSITE-ProRule" id="PRU00042"/>
    </source>
</evidence>
<evidence type="ECO:0000256" key="3">
    <source>
        <dbReference type="ARBA" id="ARBA00022737"/>
    </source>
</evidence>
<dbReference type="PANTHER" id="PTHR23226:SF371">
    <property type="entry name" value="ZINC FINGER PROTEIN 112-LIKE PROTEIN"/>
    <property type="match status" value="1"/>
</dbReference>
<dbReference type="Pfam" id="PF00096">
    <property type="entry name" value="zf-C2H2"/>
    <property type="match status" value="1"/>
</dbReference>
<dbReference type="Gene3D" id="3.30.160.60">
    <property type="entry name" value="Classic Zinc Finger"/>
    <property type="match status" value="3"/>
</dbReference>
<proteinExistence type="predicted"/>
<feature type="domain" description="C2H2-type" evidence="12">
    <location>
        <begin position="100"/>
        <end position="127"/>
    </location>
</feature>
<dbReference type="EMBL" id="GEGO01006978">
    <property type="protein sequence ID" value="JAR88426.1"/>
    <property type="molecule type" value="Transcribed_RNA"/>
</dbReference>
<keyword evidence="9" id="KW-0539">Nucleus</keyword>
<evidence type="ECO:0000256" key="2">
    <source>
        <dbReference type="ARBA" id="ARBA00022723"/>
    </source>
</evidence>
<keyword evidence="7" id="KW-0238">DNA-binding</keyword>
<comment type="subcellular location">
    <subcellularLocation>
        <location evidence="1">Nucleus</location>
    </subcellularLocation>
</comment>